<dbReference type="EMBL" id="CAJNOQ010003966">
    <property type="protein sequence ID" value="CAF1038353.1"/>
    <property type="molecule type" value="Genomic_DNA"/>
</dbReference>
<proteinExistence type="predicted"/>
<evidence type="ECO:0000313" key="2">
    <source>
        <dbReference type="EMBL" id="CAF3808778.1"/>
    </source>
</evidence>
<keyword evidence="3" id="KW-1185">Reference proteome</keyword>
<reference evidence="1" key="1">
    <citation type="submission" date="2021-02" db="EMBL/GenBank/DDBJ databases">
        <authorList>
            <person name="Nowell W R."/>
        </authorList>
    </citation>
    <scope>NUCLEOTIDE SEQUENCE</scope>
</reference>
<protein>
    <submittedName>
        <fullName evidence="1">Uncharacterized protein</fullName>
    </submittedName>
</protein>
<dbReference type="Proteomes" id="UP000663829">
    <property type="component" value="Unassembled WGS sequence"/>
</dbReference>
<sequence>MLTDINSSDLRLLPKDLAILNEFVSLFAHFAEATIKTQADKSPSISLVAPSSLGIYLDLQNELQNNCNHTLALCKVLLNPLKSRFGGLLEKLYINIDDSILKRSTYDPYSDNIFLISSLHDAKFKLNWIINSSLPESDKENICENIKKLTAAASALMTNTNHDNANENNSECGLSSVITPNNNKRKGLFSYFKTPNAKRTTVD</sequence>
<gene>
    <name evidence="1" type="ORF">GPM918_LOCUS15646</name>
    <name evidence="2" type="ORF">SRO942_LOCUS15646</name>
</gene>
<dbReference type="EMBL" id="CAJOBC010003966">
    <property type="protein sequence ID" value="CAF3808778.1"/>
    <property type="molecule type" value="Genomic_DNA"/>
</dbReference>
<accession>A0A814JPF5</accession>
<dbReference type="Proteomes" id="UP000681722">
    <property type="component" value="Unassembled WGS sequence"/>
</dbReference>
<name>A0A814JPF5_9BILA</name>
<evidence type="ECO:0000313" key="1">
    <source>
        <dbReference type="EMBL" id="CAF1038353.1"/>
    </source>
</evidence>
<dbReference type="AlphaFoldDB" id="A0A814JPF5"/>
<evidence type="ECO:0000313" key="3">
    <source>
        <dbReference type="Proteomes" id="UP000663829"/>
    </source>
</evidence>
<dbReference type="OrthoDB" id="10480457at2759"/>
<comment type="caution">
    <text evidence="1">The sequence shown here is derived from an EMBL/GenBank/DDBJ whole genome shotgun (WGS) entry which is preliminary data.</text>
</comment>
<organism evidence="1 3">
    <name type="scientific">Didymodactylos carnosus</name>
    <dbReference type="NCBI Taxonomy" id="1234261"/>
    <lineage>
        <taxon>Eukaryota</taxon>
        <taxon>Metazoa</taxon>
        <taxon>Spiralia</taxon>
        <taxon>Gnathifera</taxon>
        <taxon>Rotifera</taxon>
        <taxon>Eurotatoria</taxon>
        <taxon>Bdelloidea</taxon>
        <taxon>Philodinida</taxon>
        <taxon>Philodinidae</taxon>
        <taxon>Didymodactylos</taxon>
    </lineage>
</organism>